<evidence type="ECO:0000259" key="4">
    <source>
        <dbReference type="PROSITE" id="PS50994"/>
    </source>
</evidence>
<dbReference type="OMA" id="WTRWITE"/>
<evidence type="ECO:0000256" key="1">
    <source>
        <dbReference type="PROSITE-ProRule" id="PRU00047"/>
    </source>
</evidence>
<dbReference type="Pfam" id="PF03564">
    <property type="entry name" value="DUF1759"/>
    <property type="match status" value="1"/>
</dbReference>
<dbReference type="GO" id="GO:0008270">
    <property type="term" value="F:zinc ion binding"/>
    <property type="evidence" value="ECO:0007669"/>
    <property type="project" value="UniProtKB-KW"/>
</dbReference>
<dbReference type="InterPro" id="IPR036397">
    <property type="entry name" value="RNaseH_sf"/>
</dbReference>
<dbReference type="InterPro" id="IPR040676">
    <property type="entry name" value="DUF5641"/>
</dbReference>
<dbReference type="Pfam" id="PF05380">
    <property type="entry name" value="Peptidase_A17"/>
    <property type="match status" value="1"/>
</dbReference>
<keyword evidence="6" id="KW-1185">Reference proteome</keyword>
<proteinExistence type="predicted"/>
<gene>
    <name evidence="5" type="ORF">Fcan01_05701</name>
</gene>
<organism evidence="5 6">
    <name type="scientific">Folsomia candida</name>
    <name type="common">Springtail</name>
    <dbReference type="NCBI Taxonomy" id="158441"/>
    <lineage>
        <taxon>Eukaryota</taxon>
        <taxon>Metazoa</taxon>
        <taxon>Ecdysozoa</taxon>
        <taxon>Arthropoda</taxon>
        <taxon>Hexapoda</taxon>
        <taxon>Collembola</taxon>
        <taxon>Entomobryomorpha</taxon>
        <taxon>Isotomoidea</taxon>
        <taxon>Isotomidae</taxon>
        <taxon>Proisotominae</taxon>
        <taxon>Folsomia</taxon>
    </lineage>
</organism>
<dbReference type="Pfam" id="PF18701">
    <property type="entry name" value="DUF5641"/>
    <property type="match status" value="1"/>
</dbReference>
<dbReference type="InterPro" id="IPR001878">
    <property type="entry name" value="Znf_CCHC"/>
</dbReference>
<dbReference type="CDD" id="cd01644">
    <property type="entry name" value="RT_pepA17"/>
    <property type="match status" value="1"/>
</dbReference>
<dbReference type="PROSITE" id="PS50158">
    <property type="entry name" value="ZF_CCHC"/>
    <property type="match status" value="1"/>
</dbReference>
<keyword evidence="1" id="KW-0863">Zinc-finger</keyword>
<dbReference type="GO" id="GO:0071897">
    <property type="term" value="P:DNA biosynthetic process"/>
    <property type="evidence" value="ECO:0007669"/>
    <property type="project" value="UniProtKB-ARBA"/>
</dbReference>
<dbReference type="InterPro" id="IPR012337">
    <property type="entry name" value="RNaseH-like_sf"/>
</dbReference>
<protein>
    <submittedName>
        <fullName evidence="5">Pro-Pol polyprotein</fullName>
    </submittedName>
</protein>
<dbReference type="PANTHER" id="PTHR47331">
    <property type="entry name" value="PHD-TYPE DOMAIN-CONTAINING PROTEIN"/>
    <property type="match status" value="1"/>
</dbReference>
<name>A0A226EUF5_FOLCA</name>
<keyword evidence="1" id="KW-0862">Zinc</keyword>
<dbReference type="InterPro" id="IPR008042">
    <property type="entry name" value="Retrotrans_Pao"/>
</dbReference>
<feature type="domain" description="Integrase catalytic" evidence="4">
    <location>
        <begin position="1473"/>
        <end position="1667"/>
    </location>
</feature>
<evidence type="ECO:0000259" key="3">
    <source>
        <dbReference type="PROSITE" id="PS50158"/>
    </source>
</evidence>
<dbReference type="InterPro" id="IPR005312">
    <property type="entry name" value="DUF1759"/>
</dbReference>
<dbReference type="GO" id="GO:0015074">
    <property type="term" value="P:DNA integration"/>
    <property type="evidence" value="ECO:0007669"/>
    <property type="project" value="InterPro"/>
</dbReference>
<dbReference type="SUPFAM" id="SSF56672">
    <property type="entry name" value="DNA/RNA polymerases"/>
    <property type="match status" value="1"/>
</dbReference>
<dbReference type="STRING" id="158441.A0A226EUF5"/>
<evidence type="ECO:0000256" key="2">
    <source>
        <dbReference type="SAM" id="MobiDB-lite"/>
    </source>
</evidence>
<accession>A0A226EUF5</accession>
<feature type="domain" description="CCHC-type" evidence="3">
    <location>
        <begin position="372"/>
        <end position="387"/>
    </location>
</feature>
<dbReference type="Proteomes" id="UP000198287">
    <property type="component" value="Unassembled WGS sequence"/>
</dbReference>
<dbReference type="EMBL" id="LNIX01000002">
    <property type="protein sequence ID" value="OXA60848.1"/>
    <property type="molecule type" value="Genomic_DNA"/>
</dbReference>
<comment type="caution">
    <text evidence="5">The sequence shown here is derived from an EMBL/GenBank/DDBJ whole genome shotgun (WGS) entry which is preliminary data.</text>
</comment>
<dbReference type="PROSITE" id="PS50994">
    <property type="entry name" value="INTEGRASE"/>
    <property type="match status" value="1"/>
</dbReference>
<dbReference type="PANTHER" id="PTHR47331:SF1">
    <property type="entry name" value="GAG-LIKE PROTEIN"/>
    <property type="match status" value="1"/>
</dbReference>
<evidence type="ECO:0000313" key="5">
    <source>
        <dbReference type="EMBL" id="OXA60848.1"/>
    </source>
</evidence>
<keyword evidence="1" id="KW-0479">Metal-binding</keyword>
<feature type="compositionally biased region" description="Polar residues" evidence="2">
    <location>
        <begin position="294"/>
        <end position="315"/>
    </location>
</feature>
<dbReference type="InterPro" id="IPR041588">
    <property type="entry name" value="Integrase_H2C2"/>
</dbReference>
<dbReference type="Gene3D" id="1.10.340.70">
    <property type="match status" value="1"/>
</dbReference>
<feature type="region of interest" description="Disordered" evidence="2">
    <location>
        <begin position="293"/>
        <end position="333"/>
    </location>
</feature>
<dbReference type="GO" id="GO:0003676">
    <property type="term" value="F:nucleic acid binding"/>
    <property type="evidence" value="ECO:0007669"/>
    <property type="project" value="InterPro"/>
</dbReference>
<dbReference type="Pfam" id="PF17921">
    <property type="entry name" value="Integrase_H2C2"/>
    <property type="match status" value="1"/>
</dbReference>
<dbReference type="OrthoDB" id="8033604at2759"/>
<reference evidence="5 6" key="1">
    <citation type="submission" date="2015-12" db="EMBL/GenBank/DDBJ databases">
        <title>The genome of Folsomia candida.</title>
        <authorList>
            <person name="Faddeeva A."/>
            <person name="Derks M.F."/>
            <person name="Anvar Y."/>
            <person name="Smit S."/>
            <person name="Van Straalen N."/>
            <person name="Roelofs D."/>
        </authorList>
    </citation>
    <scope>NUCLEOTIDE SEQUENCE [LARGE SCALE GENOMIC DNA]</scope>
    <source>
        <strain evidence="5 6">VU population</strain>
        <tissue evidence="5">Whole body</tissue>
    </source>
</reference>
<sequence length="1793" mass="201412">MAPPTALDKAIHERKSVTDTIDYLQIESDNHATRPLNLPSTLHFLAMAETAQKEVMAIHNKIQATSPPDMAPHNAEYQILLGKAARVVIAFTTIKMSFPGTSTGHGSGTHIPSPDIKLPRLELPSFDGTLQDWVSFRDMFVTTVHSNTTLCKSQKLTYLKSQLKGEAARQLSSMTICDANYDIAWSLLTDRYQNDRELLFAILRRFTNQATVPHNSSTAIRQLVDVSKECIRSLDVLKLPTIHWDAILLFLIVNKLDPSSKELWEQGLKDSTIPTLRSLYEFLEQRARALAASGTDTPSKVTQPPAQHSNQNSNKPGKRVTRSQSRPMVHHANSPSTCKICENQSHPLYKCEKFMGWSIQQRSDAIRKINACYNCLREGHRKQDCTSKSTCRSCGYRHHTLLHARKEANPGTKPDEAAENPPATTFFTSSCSSTAANEYDTLLATALVRVADKHGKLHTFRVLADNGSNTHFVTESCLKRIGAPRRRCFTSATGLGGSSLAHSTGITQFTVMPHFDSSISFPVSRCLITTKITGKLPSSPFDHAKWSHLCGLQLADPTYHEPRDVDMLLGAEFFFSILECGKQSGPSNSPIAIKTSFGWLIGGGSAEIPLLEPQTHSTLTLQQCGPSSTNSTQQIASDDEHLNATLQRFWELQSEPTEGCHTSEEKEIESHFRSTYRRDATGRFTVQLPFKIPRLNVGHSYNIALKRLLYLERRLKTNPEARKEYASFMREYEALGHMEEVLPVEPSDQSHTTQCYIPHQFVRKESSTTTKFRVVFDASAKTSNGISLNDTLMVGPTIQDSLVDILCRFRLHKIAFTADIAKMYRQIKVTSSDADLQRIVWREDATGPVKHYRLLTLTYGTAPASFLSTRVLDEHAKLEADSFPRASLVARRDFFVDDLMSGEPSLKEALNTQQQLLELMKAGSLQLRKWSSNSQAVLDSLPPDMRETQSLLTFDLDPTIKTLGICWNPKTDKFLFKLAPLPAPTKPLTKRNVLSELARLFDPVGWLAPIIITAKIVMQSLWKLDQGWDDALPQDSQRHWMEFRTDLENLSKLEINRFYMWGTSLTAPSLNVTHPSSPVKFCLAGFCDASQKAYAAAVYLCAYDGNSGSVSLVASKTRVAPVKEISLPRLELCGADILAELLISVKTALRIPIHSLTAWTDSTVTLAWIQAPPSRWKTFVANRVTKIQERIPSSRWGHVRGDENPADCASRGIKCDELTHHPLWWTGPTWLKTGTPTPRNCNAFDSTTVSMINVEAKKVVTFHTISTTNQLILDRYSSLNKLIRVTAMVFRFIKNCRPSQATNPQNTKIIVKLPSCGPFQLPQPLTTTELTIAEHYWIRLIQQQAFAHELNSLQRDKPLSHKSKLLSLSPFVDQTGILRVGGRLKNSNVQMTQRHPILLPTHNRFTQMLIKQEHQTNLHAGPQLLMSTLQRHYWIPRAKDAIRRQIKTCVVCTRHKAQTMQQIMADLPSFRVNQARPFSKSGVDYAGPFHLRPIQPRSKTTIKAYLAVFVCCTTRAIHLEVVSSLSTDAFMAAFRRFTSRRGRPSDLYSDCGTNFIGADHEMKDFQRLILSQQHNTEVANQLSNQGIQWHFNPPASPHFGGLWESGVKSVKYHLRRVVGLQRLTFEEMTTVTSQVEAILNSRPLTPESSDPDDLNALTPGHFLTGGPLNAIPEPSVDHLNTNRLSRWQLLQQMTQSFWKRWSDEYLTRLQQRPKWMTGNRAIVVGDMVLIKDENLPPLRWKLGRVQTLHPGADSVVRVVTLKTSSGDLKRPVVKLCLLPIEVSSNSSNSQESS</sequence>
<dbReference type="GO" id="GO:0042575">
    <property type="term" value="C:DNA polymerase complex"/>
    <property type="evidence" value="ECO:0007669"/>
    <property type="project" value="UniProtKB-ARBA"/>
</dbReference>
<dbReference type="InterPro" id="IPR001584">
    <property type="entry name" value="Integrase_cat-core"/>
</dbReference>
<dbReference type="Gene3D" id="3.30.420.10">
    <property type="entry name" value="Ribonuclease H-like superfamily/Ribonuclease H"/>
    <property type="match status" value="1"/>
</dbReference>
<dbReference type="InterPro" id="IPR043502">
    <property type="entry name" value="DNA/RNA_pol_sf"/>
</dbReference>
<evidence type="ECO:0000313" key="6">
    <source>
        <dbReference type="Proteomes" id="UP000198287"/>
    </source>
</evidence>
<dbReference type="SMART" id="SM00343">
    <property type="entry name" value="ZnF_C2HC"/>
    <property type="match status" value="1"/>
</dbReference>
<dbReference type="SUPFAM" id="SSF53098">
    <property type="entry name" value="Ribonuclease H-like"/>
    <property type="match status" value="1"/>
</dbReference>